<evidence type="ECO:0000313" key="2">
    <source>
        <dbReference type="Proteomes" id="UP000248925"/>
    </source>
</evidence>
<gene>
    <name evidence="1" type="ORF">CPY51_07625</name>
</gene>
<dbReference type="RefSeq" id="WP_111159685.1">
    <property type="nucleotide sequence ID" value="NZ_PCDP01000024.1"/>
</dbReference>
<reference evidence="1 2" key="1">
    <citation type="journal article" date="2018" name="Sci. Rep.">
        <title>Rhizobium tumorigenes sp. nov., a novel plant tumorigenic bacterium isolated from cane gall tumors on thornless blackberry.</title>
        <authorList>
            <person name="Kuzmanovi N."/>
            <person name="Smalla K."/>
            <person name="Gronow S."/>
            <person name="PuBawska J."/>
        </authorList>
    </citation>
    <scope>NUCLEOTIDE SEQUENCE [LARGE SCALE GENOMIC DNA]</scope>
    <source>
        <strain evidence="1 2">CCBAU 85046</strain>
    </source>
</reference>
<name>A0A2W4EY95_9HYPH</name>
<comment type="caution">
    <text evidence="1">The sequence shown here is derived from an EMBL/GenBank/DDBJ whole genome shotgun (WGS) entry which is preliminary data.</text>
</comment>
<organism evidence="1 2">
    <name type="scientific">Rhizobium tubonense</name>
    <dbReference type="NCBI Taxonomy" id="484088"/>
    <lineage>
        <taxon>Bacteria</taxon>
        <taxon>Pseudomonadati</taxon>
        <taxon>Pseudomonadota</taxon>
        <taxon>Alphaproteobacteria</taxon>
        <taxon>Hyphomicrobiales</taxon>
        <taxon>Rhizobiaceae</taxon>
        <taxon>Rhizobium/Agrobacterium group</taxon>
        <taxon>Rhizobium</taxon>
    </lineage>
</organism>
<keyword evidence="2" id="KW-1185">Reference proteome</keyword>
<dbReference type="EMBL" id="PCDP01000024">
    <property type="protein sequence ID" value="PZM15303.1"/>
    <property type="molecule type" value="Genomic_DNA"/>
</dbReference>
<protein>
    <submittedName>
        <fullName evidence="1">Uncharacterized protein</fullName>
    </submittedName>
</protein>
<sequence>MRFTVIEGGKSKDYNFTARDGKPTPEAVRREASRRRDILGLNRHRVREMALGVPVPAELRYLEIQIEFVAECLLNQEDIPEDYRSDKYWPA</sequence>
<evidence type="ECO:0000313" key="1">
    <source>
        <dbReference type="EMBL" id="PZM15303.1"/>
    </source>
</evidence>
<dbReference type="OrthoDB" id="7950167at2"/>
<dbReference type="Proteomes" id="UP000248925">
    <property type="component" value="Unassembled WGS sequence"/>
</dbReference>
<dbReference type="AlphaFoldDB" id="A0A2W4EY95"/>
<proteinExistence type="predicted"/>
<accession>A0A2W4EY95</accession>